<dbReference type="GO" id="GO:0005886">
    <property type="term" value="C:plasma membrane"/>
    <property type="evidence" value="ECO:0007669"/>
    <property type="project" value="UniProtKB-SubCell"/>
</dbReference>
<reference evidence="10 11" key="1">
    <citation type="submission" date="2018-03" db="EMBL/GenBank/DDBJ databases">
        <title>Genome sequence of Moorella stamsii DSM 26217.</title>
        <authorList>
            <person name="Poehlein A."/>
            <person name="Daniel R."/>
        </authorList>
    </citation>
    <scope>NUCLEOTIDE SEQUENCE [LARGE SCALE GENOMIC DNA]</scope>
    <source>
        <strain evidence="11">DSM 26217</strain>
    </source>
</reference>
<dbReference type="GO" id="GO:0006465">
    <property type="term" value="P:signal peptide processing"/>
    <property type="evidence" value="ECO:0007669"/>
    <property type="project" value="TreeGrafter"/>
</dbReference>
<evidence type="ECO:0000256" key="7">
    <source>
        <dbReference type="SAM" id="Phobius"/>
    </source>
</evidence>
<feature type="transmembrane region" description="Helical" evidence="7">
    <location>
        <begin position="96"/>
        <end position="113"/>
    </location>
</feature>
<accession>A0A9X7J673</accession>
<evidence type="ECO:0000256" key="5">
    <source>
        <dbReference type="ARBA" id="ARBA00022989"/>
    </source>
</evidence>
<keyword evidence="6 7" id="KW-0472">Membrane</keyword>
<organism evidence="10 11">
    <name type="scientific">Neomoorella stamsii</name>
    <dbReference type="NCBI Taxonomy" id="1266720"/>
    <lineage>
        <taxon>Bacteria</taxon>
        <taxon>Bacillati</taxon>
        <taxon>Bacillota</taxon>
        <taxon>Clostridia</taxon>
        <taxon>Neomoorellales</taxon>
        <taxon>Neomoorellaceae</taxon>
        <taxon>Neomoorella</taxon>
    </lineage>
</organism>
<evidence type="ECO:0000313" key="10">
    <source>
        <dbReference type="EMBL" id="PRR77748.1"/>
    </source>
</evidence>
<name>A0A9X7J673_9FIRM</name>
<sequence length="249" mass="26541">MFQILIGIFGSIIGSFLGLCIARLPKGESIVSPPSHCDACGRRLGAVELIPVAGYLIYRGRCRSCGAPVPWWYTGLELLTAGIYLSLWYRFGPTLVALKYAVLASLLLVIAGIDLRTYMIPDSLVLVGLGCGLLFLPLGEVYWPEALVGAALGGGILFLIAAASRGGMGGGDVKLGLVLGLFLGWQQVLVALFLAILAGALMGVILIALGRKRRRDALPFAPFLTAGTLGALWWGRDIINWYIATFFGL</sequence>
<feature type="transmembrane region" description="Helical" evidence="7">
    <location>
        <begin position="119"/>
        <end position="139"/>
    </location>
</feature>
<dbReference type="AlphaFoldDB" id="A0A9X7J673"/>
<feature type="domain" description="Prepilin peptidase A24 N-terminal" evidence="9">
    <location>
        <begin position="8"/>
        <end position="91"/>
    </location>
</feature>
<evidence type="ECO:0000256" key="4">
    <source>
        <dbReference type="ARBA" id="ARBA00022692"/>
    </source>
</evidence>
<feature type="transmembrane region" description="Helical" evidence="7">
    <location>
        <begin position="188"/>
        <end position="210"/>
    </location>
</feature>
<dbReference type="InterPro" id="IPR050882">
    <property type="entry name" value="Prepilin_peptidase/N-MTase"/>
</dbReference>
<evidence type="ECO:0000259" key="8">
    <source>
        <dbReference type="Pfam" id="PF01478"/>
    </source>
</evidence>
<dbReference type="EMBL" id="PVXL01000005">
    <property type="protein sequence ID" value="PRR77748.1"/>
    <property type="molecule type" value="Genomic_DNA"/>
</dbReference>
<evidence type="ECO:0000313" key="11">
    <source>
        <dbReference type="Proteomes" id="UP000239430"/>
    </source>
</evidence>
<keyword evidence="11" id="KW-1185">Reference proteome</keyword>
<protein>
    <submittedName>
        <fullName evidence="10">Type 4 prepilin-like proteins leader peptide-processing enzyme</fullName>
    </submittedName>
</protein>
<dbReference type="GO" id="GO:0004190">
    <property type="term" value="F:aspartic-type endopeptidase activity"/>
    <property type="evidence" value="ECO:0007669"/>
    <property type="project" value="InterPro"/>
</dbReference>
<dbReference type="Pfam" id="PF01478">
    <property type="entry name" value="Peptidase_A24"/>
    <property type="match status" value="1"/>
</dbReference>
<gene>
    <name evidence="10" type="primary">comC_1</name>
    <name evidence="10" type="ORF">MOST_00850</name>
</gene>
<dbReference type="PANTHER" id="PTHR30487">
    <property type="entry name" value="TYPE 4 PREPILIN-LIKE PROTEINS LEADER PEPTIDE-PROCESSING ENZYME"/>
    <property type="match status" value="1"/>
</dbReference>
<evidence type="ECO:0000256" key="2">
    <source>
        <dbReference type="ARBA" id="ARBA00005801"/>
    </source>
</evidence>
<dbReference type="PANTHER" id="PTHR30487:SF0">
    <property type="entry name" value="PREPILIN LEADER PEPTIDASE_N-METHYLTRANSFERASE-RELATED"/>
    <property type="match status" value="1"/>
</dbReference>
<dbReference type="Gene3D" id="1.20.120.1220">
    <property type="match status" value="1"/>
</dbReference>
<dbReference type="Pfam" id="PF06750">
    <property type="entry name" value="A24_N_bact"/>
    <property type="match status" value="1"/>
</dbReference>
<feature type="domain" description="Prepilin type IV endopeptidase peptidase" evidence="8">
    <location>
        <begin position="102"/>
        <end position="204"/>
    </location>
</feature>
<comment type="caution">
    <text evidence="10">The sequence shown here is derived from an EMBL/GenBank/DDBJ whole genome shotgun (WGS) entry which is preliminary data.</text>
</comment>
<evidence type="ECO:0000256" key="3">
    <source>
        <dbReference type="ARBA" id="ARBA00022475"/>
    </source>
</evidence>
<proteinExistence type="inferred from homology"/>
<keyword evidence="3" id="KW-1003">Cell membrane</keyword>
<dbReference type="InterPro" id="IPR010627">
    <property type="entry name" value="Prepilin_pept_A24_N"/>
</dbReference>
<comment type="similarity">
    <text evidence="2">Belongs to the peptidase A24 family.</text>
</comment>
<evidence type="ECO:0000256" key="1">
    <source>
        <dbReference type="ARBA" id="ARBA00004651"/>
    </source>
</evidence>
<dbReference type="InterPro" id="IPR000045">
    <property type="entry name" value="Prepilin_IV_endopep_pep"/>
</dbReference>
<dbReference type="RefSeq" id="WP_083476406.1">
    <property type="nucleotide sequence ID" value="NZ_PVXL01000005.1"/>
</dbReference>
<comment type="subcellular location">
    <subcellularLocation>
        <location evidence="1">Cell membrane</location>
        <topology evidence="1">Multi-pass membrane protein</topology>
    </subcellularLocation>
</comment>
<evidence type="ECO:0000256" key="6">
    <source>
        <dbReference type="ARBA" id="ARBA00023136"/>
    </source>
</evidence>
<dbReference type="Proteomes" id="UP000239430">
    <property type="component" value="Unassembled WGS sequence"/>
</dbReference>
<feature type="transmembrane region" description="Helical" evidence="7">
    <location>
        <begin position="217"/>
        <end position="235"/>
    </location>
</feature>
<feature type="transmembrane region" description="Helical" evidence="7">
    <location>
        <begin position="146"/>
        <end position="168"/>
    </location>
</feature>
<keyword evidence="5 7" id="KW-1133">Transmembrane helix</keyword>
<evidence type="ECO:0000259" key="9">
    <source>
        <dbReference type="Pfam" id="PF06750"/>
    </source>
</evidence>
<keyword evidence="4 7" id="KW-0812">Transmembrane</keyword>